<evidence type="ECO:0000256" key="1">
    <source>
        <dbReference type="SAM" id="Phobius"/>
    </source>
</evidence>
<keyword evidence="3" id="KW-0418">Kinase</keyword>
<organism evidence="3 4">
    <name type="scientific">Epilithonimonas zeae</name>
    <dbReference type="NCBI Taxonomy" id="1416779"/>
    <lineage>
        <taxon>Bacteria</taxon>
        <taxon>Pseudomonadati</taxon>
        <taxon>Bacteroidota</taxon>
        <taxon>Flavobacteriia</taxon>
        <taxon>Flavobacteriales</taxon>
        <taxon>Weeksellaceae</taxon>
        <taxon>Chryseobacterium group</taxon>
        <taxon>Epilithonimonas</taxon>
    </lineage>
</organism>
<dbReference type="EMBL" id="FSRK01000001">
    <property type="protein sequence ID" value="SIO00278.1"/>
    <property type="molecule type" value="Genomic_DNA"/>
</dbReference>
<dbReference type="PANTHER" id="PTHR34220:SF7">
    <property type="entry name" value="SENSOR HISTIDINE KINASE YPDA"/>
    <property type="match status" value="1"/>
</dbReference>
<gene>
    <name evidence="3" type="ORF">SAMN05444409_1548</name>
</gene>
<evidence type="ECO:0000259" key="2">
    <source>
        <dbReference type="Pfam" id="PF06580"/>
    </source>
</evidence>
<keyword evidence="1" id="KW-0472">Membrane</keyword>
<dbReference type="InterPro" id="IPR050640">
    <property type="entry name" value="Bact_2-comp_sensor_kinase"/>
</dbReference>
<evidence type="ECO:0000313" key="3">
    <source>
        <dbReference type="EMBL" id="SIO00278.1"/>
    </source>
</evidence>
<dbReference type="Gene3D" id="3.30.565.10">
    <property type="entry name" value="Histidine kinase-like ATPase, C-terminal domain"/>
    <property type="match status" value="1"/>
</dbReference>
<sequence>MKKEQNAFLNNRWKRILIVCFAFLMMYLISFIIDPFSPYWGNFFKRDWTKVSRDLATSFIFCFIVSEVSILISNRFNQSVPWTNYPGKRFTIEIFLNLFVILAVQLIINFFKSRMNGKPLTFGFGPGGSVEEARGMIQWLVVSTIIALFIVGIHIGNYLISNWKNEALKASELKQVALDAELQSLKLQIDSHFVFNNLSVLSETILKDQMLGYAYAENFSRIYRYLLLNAKKDIITLEQELKFLESYRFLIEHRFSNGVQFHISADESSKNLYMPPLTLQLLVENALKHNKTNRKEPLIVRISTDNAQTLTVENNMLPIAKVQDSFGIGLTNIKRRYQLLSKRPVEISKANNCFKVTIPLLKLS</sequence>
<dbReference type="RefSeq" id="WP_074234362.1">
    <property type="nucleotide sequence ID" value="NZ_FSRK01000001.1"/>
</dbReference>
<dbReference type="InterPro" id="IPR010559">
    <property type="entry name" value="Sig_transdc_His_kin_internal"/>
</dbReference>
<name>A0A1N6FYC8_9FLAO</name>
<dbReference type="PANTHER" id="PTHR34220">
    <property type="entry name" value="SENSOR HISTIDINE KINASE YPDA"/>
    <property type="match status" value="1"/>
</dbReference>
<dbReference type="SUPFAM" id="SSF55874">
    <property type="entry name" value="ATPase domain of HSP90 chaperone/DNA topoisomerase II/histidine kinase"/>
    <property type="match status" value="1"/>
</dbReference>
<keyword evidence="4" id="KW-1185">Reference proteome</keyword>
<feature type="transmembrane region" description="Helical" evidence="1">
    <location>
        <begin position="56"/>
        <end position="73"/>
    </location>
</feature>
<dbReference type="Proteomes" id="UP000185207">
    <property type="component" value="Unassembled WGS sequence"/>
</dbReference>
<accession>A0A1N6FYC8</accession>
<dbReference type="STRING" id="1416779.SAMN05444409_1548"/>
<dbReference type="AlphaFoldDB" id="A0A1N6FYC8"/>
<keyword evidence="3" id="KW-0808">Transferase</keyword>
<feature type="transmembrane region" description="Helical" evidence="1">
    <location>
        <begin position="16"/>
        <end position="36"/>
    </location>
</feature>
<proteinExistence type="predicted"/>
<dbReference type="GO" id="GO:0016020">
    <property type="term" value="C:membrane"/>
    <property type="evidence" value="ECO:0007669"/>
    <property type="project" value="InterPro"/>
</dbReference>
<feature type="transmembrane region" description="Helical" evidence="1">
    <location>
        <begin position="94"/>
        <end position="111"/>
    </location>
</feature>
<protein>
    <submittedName>
        <fullName evidence="3">Histidine kinase</fullName>
    </submittedName>
</protein>
<keyword evidence="1" id="KW-0812">Transmembrane</keyword>
<feature type="domain" description="Signal transduction histidine kinase internal region" evidence="2">
    <location>
        <begin position="180"/>
        <end position="257"/>
    </location>
</feature>
<keyword evidence="1" id="KW-1133">Transmembrane helix</keyword>
<dbReference type="Pfam" id="PF06580">
    <property type="entry name" value="His_kinase"/>
    <property type="match status" value="1"/>
</dbReference>
<dbReference type="OrthoDB" id="9809908at2"/>
<reference evidence="4" key="1">
    <citation type="submission" date="2016-11" db="EMBL/GenBank/DDBJ databases">
        <authorList>
            <person name="Varghese N."/>
            <person name="Submissions S."/>
        </authorList>
    </citation>
    <scope>NUCLEOTIDE SEQUENCE [LARGE SCALE GENOMIC DNA]</scope>
    <source>
        <strain evidence="4">DSM 27623</strain>
    </source>
</reference>
<dbReference type="GO" id="GO:0000155">
    <property type="term" value="F:phosphorelay sensor kinase activity"/>
    <property type="evidence" value="ECO:0007669"/>
    <property type="project" value="InterPro"/>
</dbReference>
<dbReference type="InterPro" id="IPR036890">
    <property type="entry name" value="HATPase_C_sf"/>
</dbReference>
<evidence type="ECO:0000313" key="4">
    <source>
        <dbReference type="Proteomes" id="UP000185207"/>
    </source>
</evidence>
<feature type="transmembrane region" description="Helical" evidence="1">
    <location>
        <begin position="136"/>
        <end position="160"/>
    </location>
</feature>